<evidence type="ECO:0000313" key="8">
    <source>
        <dbReference type="EMBL" id="MCD7108072.1"/>
    </source>
</evidence>
<feature type="compositionally biased region" description="Low complexity" evidence="7">
    <location>
        <begin position="62"/>
        <end position="75"/>
    </location>
</feature>
<proteinExistence type="inferred from homology"/>
<comment type="function">
    <text evidence="6">Binds the cellulose synthase activator, bis-(3'-5') cyclic diguanylic acid (c-di-GMP).</text>
</comment>
<keyword evidence="4 6" id="KW-1133">Transmembrane helix</keyword>
<dbReference type="AlphaFoldDB" id="A0A9X1SZ71"/>
<comment type="similarity">
    <text evidence="6">Belongs to the AcsB/BcsB family.</text>
</comment>
<accession>A0A9X1SZ71</accession>
<dbReference type="Gene3D" id="2.60.120.260">
    <property type="entry name" value="Galactose-binding domain-like"/>
    <property type="match status" value="2"/>
</dbReference>
<keyword evidence="6" id="KW-0973">c-di-GMP</keyword>
<dbReference type="PANTHER" id="PTHR39083">
    <property type="entry name" value="CYCLIC DI-GMP-BINDING PROTEIN"/>
    <property type="match status" value="1"/>
</dbReference>
<keyword evidence="5 6" id="KW-0472">Membrane</keyword>
<dbReference type="GO" id="GO:0006011">
    <property type="term" value="P:UDP-alpha-D-glucose metabolic process"/>
    <property type="evidence" value="ECO:0007669"/>
    <property type="project" value="InterPro"/>
</dbReference>
<evidence type="ECO:0000313" key="9">
    <source>
        <dbReference type="Proteomes" id="UP001139089"/>
    </source>
</evidence>
<comment type="pathway">
    <text evidence="6">Glycan metabolism; bacterial cellulose biosynthesis.</text>
</comment>
<keyword evidence="6" id="KW-0732">Signal</keyword>
<dbReference type="GO" id="GO:0005886">
    <property type="term" value="C:plasma membrane"/>
    <property type="evidence" value="ECO:0007669"/>
    <property type="project" value="UniProtKB-SubCell"/>
</dbReference>
<dbReference type="Proteomes" id="UP001139089">
    <property type="component" value="Unassembled WGS sequence"/>
</dbReference>
<dbReference type="PANTHER" id="PTHR39083:SF1">
    <property type="entry name" value="CYCLIC DI-GMP-BINDING PROTEIN"/>
    <property type="match status" value="1"/>
</dbReference>
<sequence length="830" mass="86861">MKPFVIVCTLALLAPSQLLAQATPFDMSRERPAAPAPQAPSPVPAQPSAPMPPQAQPPAVSPEPRAQQPATQPAPFEVSPGAPARPAAPPAQATPATQPAVPPAVAKPRAQAPSDTDARRRYILPFGKLSLSGEADRRTWTIYVTPEQASAATAITIGYQNSIVVAPEASTFSVELNGSVIGQVPVASADAVSDLVLPLPAGALQAGANVVRLATQQRHRTDCSIQSTYDLWTNIDPSRTYLSFNAPVGNRFSSIDDIPAVGLDATGATTIDIVAPALTNPSRSNMLLRLAQALALRVQMPNQTVAFHATMPAAPVAGTLTVLVGTQLEIEGLIPALPAGTAVGPTVTFAPAAIPGLSTLVVTGPTAEALRQAVETLAGPLDAAPGTSRTTFSTKAWNTPDAPILVGDTRMPLSQLGITTSEFAGRRFRTEFMLGVPADFYASAYGDAVILLDAGYAASVLPGSRIDVYVNGNIATTTPLSTSGGGILSHLPITVTLRHFVPGVNRISIEAVLLTNDDEACATGTPAQTTPRFALFDTTEFHMPDFARIDSSPSLAATSSTGQPYRRAEQPTAIYLDRLDPETLSAAATLVGRLAVAAGNPLALDTVASPAALGDRNALIVGTLSQLPPPLLTQMQIGAAPANWGTHHAGGPPNGDSGTLFEEWRHKVSGGSWLGQGSRLEAWLKSDLDLSMDSLRFLPGKEEDFSPADDVSFMIAQGRSPSGAGTWTLATGPTPASLQTGMSAMVQEARWNGIEGRITTFEETTGNVAMVPVHDLHLNPTQPFSIANWRLIAANWLSTNILFFAVMFIAGFALLGIITTLMLRLLGRSR</sequence>
<dbReference type="InterPro" id="IPR018513">
    <property type="entry name" value="Cell_synthase_bac"/>
</dbReference>
<evidence type="ECO:0000256" key="4">
    <source>
        <dbReference type="ARBA" id="ARBA00022989"/>
    </source>
</evidence>
<evidence type="ECO:0000256" key="7">
    <source>
        <dbReference type="SAM" id="MobiDB-lite"/>
    </source>
</evidence>
<name>A0A9X1SZ71_9HYPH</name>
<organism evidence="8 9">
    <name type="scientific">Rhizobium quercicola</name>
    <dbReference type="NCBI Taxonomy" id="2901226"/>
    <lineage>
        <taxon>Bacteria</taxon>
        <taxon>Pseudomonadati</taxon>
        <taxon>Pseudomonadota</taxon>
        <taxon>Alphaproteobacteria</taxon>
        <taxon>Hyphomicrobiales</taxon>
        <taxon>Rhizobiaceae</taxon>
        <taxon>Rhizobium/Agrobacterium group</taxon>
        <taxon>Rhizobium</taxon>
    </lineage>
</organism>
<evidence type="ECO:0000256" key="6">
    <source>
        <dbReference type="RuleBase" id="RU365021"/>
    </source>
</evidence>
<evidence type="ECO:0000256" key="3">
    <source>
        <dbReference type="ARBA" id="ARBA00022692"/>
    </source>
</evidence>
<feature type="transmembrane region" description="Helical" evidence="6">
    <location>
        <begin position="801"/>
        <end position="826"/>
    </location>
</feature>
<evidence type="ECO:0000256" key="1">
    <source>
        <dbReference type="ARBA" id="ARBA00004162"/>
    </source>
</evidence>
<feature type="compositionally biased region" description="Pro residues" evidence="7">
    <location>
        <begin position="34"/>
        <end position="61"/>
    </location>
</feature>
<dbReference type="GO" id="GO:0030244">
    <property type="term" value="P:cellulose biosynthetic process"/>
    <property type="evidence" value="ECO:0007669"/>
    <property type="project" value="UniProtKB-KW"/>
</dbReference>
<dbReference type="Pfam" id="PF03170">
    <property type="entry name" value="BcsB"/>
    <property type="match status" value="1"/>
</dbReference>
<feature type="compositionally biased region" description="Low complexity" evidence="7">
    <location>
        <begin position="82"/>
        <end position="113"/>
    </location>
</feature>
<comment type="subcellular location">
    <subcellularLocation>
        <location evidence="6">Cell inner membrane</location>
    </subcellularLocation>
    <subcellularLocation>
        <location evidence="1">Cell membrane</location>
        <topology evidence="1">Single-pass membrane protein</topology>
    </subcellularLocation>
</comment>
<gene>
    <name evidence="8" type="ORF">LRX75_03345</name>
</gene>
<comment type="caution">
    <text evidence="8">The sequence shown here is derived from an EMBL/GenBank/DDBJ whole genome shotgun (WGS) entry which is preliminary data.</text>
</comment>
<keyword evidence="3 6" id="KW-0812">Transmembrane</keyword>
<feature type="chain" id="PRO_5041014609" description="Cyclic di-GMP-binding protein" evidence="6">
    <location>
        <begin position="21"/>
        <end position="830"/>
    </location>
</feature>
<comment type="subunit">
    <text evidence="6">Tightly associated with the cellulose synthase catalytic subunit.</text>
</comment>
<reference evidence="8" key="1">
    <citation type="submission" date="2021-12" db="EMBL/GenBank/DDBJ databases">
        <authorList>
            <person name="Li Y."/>
        </authorList>
    </citation>
    <scope>NUCLEOTIDE SEQUENCE</scope>
    <source>
        <strain evidence="8">DKSPLA3</strain>
    </source>
</reference>
<dbReference type="EMBL" id="JAJOZR010000001">
    <property type="protein sequence ID" value="MCD7108072.1"/>
    <property type="molecule type" value="Genomic_DNA"/>
</dbReference>
<evidence type="ECO:0000256" key="2">
    <source>
        <dbReference type="ARBA" id="ARBA00022475"/>
    </source>
</evidence>
<feature type="signal peptide" evidence="6">
    <location>
        <begin position="1"/>
        <end position="20"/>
    </location>
</feature>
<feature type="region of interest" description="Disordered" evidence="7">
    <location>
        <begin position="28"/>
        <end position="119"/>
    </location>
</feature>
<keyword evidence="9" id="KW-1185">Reference proteome</keyword>
<dbReference type="RefSeq" id="WP_231811860.1">
    <property type="nucleotide sequence ID" value="NZ_JAJOZR010000001.1"/>
</dbReference>
<protein>
    <recommendedName>
        <fullName evidence="6">Cyclic di-GMP-binding protein</fullName>
    </recommendedName>
    <alternativeName>
        <fullName evidence="6">Cellulose synthase regulatory subunit</fullName>
    </alternativeName>
</protein>
<evidence type="ECO:0000256" key="5">
    <source>
        <dbReference type="ARBA" id="ARBA00023136"/>
    </source>
</evidence>
<keyword evidence="2 6" id="KW-1003">Cell membrane</keyword>
<keyword evidence="6" id="KW-0997">Cell inner membrane</keyword>
<keyword evidence="6" id="KW-0135">Cellulose biosynthesis</keyword>